<dbReference type="PANTHER" id="PTHR10938">
    <property type="entry name" value="TRANSLATION INITIATION FACTOR IF-3"/>
    <property type="match status" value="1"/>
</dbReference>
<dbReference type="InterPro" id="IPR019815">
    <property type="entry name" value="Translation_initiation_fac_3_C"/>
</dbReference>
<evidence type="ECO:0008006" key="7">
    <source>
        <dbReference type="Google" id="ProtNLM"/>
    </source>
</evidence>
<evidence type="ECO:0000256" key="2">
    <source>
        <dbReference type="ARBA" id="ARBA00022540"/>
    </source>
</evidence>
<dbReference type="InterPro" id="IPR036788">
    <property type="entry name" value="T_IF-3_C_sf"/>
</dbReference>
<dbReference type="Gene3D" id="3.30.110.10">
    <property type="entry name" value="Translation initiation factor 3 (IF-3), C-terminal domain"/>
    <property type="match status" value="1"/>
</dbReference>
<comment type="caution">
    <text evidence="6">The sequence shown here is derived from an EMBL/GenBank/DDBJ whole genome shotgun (WGS) entry which is preliminary data.</text>
</comment>
<feature type="domain" description="Translation initiation factor 3 C-terminal" evidence="4">
    <location>
        <begin position="102"/>
        <end position="186"/>
    </location>
</feature>
<evidence type="ECO:0000256" key="1">
    <source>
        <dbReference type="ARBA" id="ARBA00005439"/>
    </source>
</evidence>
<dbReference type="GO" id="GO:0043022">
    <property type="term" value="F:ribosome binding"/>
    <property type="evidence" value="ECO:0007669"/>
    <property type="project" value="TreeGrafter"/>
</dbReference>
<comment type="similarity">
    <text evidence="1">Belongs to the IF-3 family.</text>
</comment>
<dbReference type="SUPFAM" id="SSF54364">
    <property type="entry name" value="Translation initiation factor IF3, N-terminal domain"/>
    <property type="match status" value="1"/>
</dbReference>
<organism evidence="6">
    <name type="scientific">marine sediment metagenome</name>
    <dbReference type="NCBI Taxonomy" id="412755"/>
    <lineage>
        <taxon>unclassified sequences</taxon>
        <taxon>metagenomes</taxon>
        <taxon>ecological metagenomes</taxon>
    </lineage>
</organism>
<dbReference type="Pfam" id="PF00707">
    <property type="entry name" value="IF3_C"/>
    <property type="match status" value="1"/>
</dbReference>
<dbReference type="GO" id="GO:0005829">
    <property type="term" value="C:cytosol"/>
    <property type="evidence" value="ECO:0007669"/>
    <property type="project" value="TreeGrafter"/>
</dbReference>
<sequence length="189" mass="22421">MRKSKTHHIRHAIYEIRVEREGKIRINSQIRAQKVRLVNEEGEQAGILSREEALRIAQEKGQDLVEVAPQADPPVCRILDYGKYKYQQEKRKKKAKKKSVNTIKEVRLSYRIGEHDFEVKVRKICRFLKEGYRVKLSLRFKGREMIYQEQGKKILERASKEIEEVGKAETRPSMSRRVIEQYLMPKLDK</sequence>
<evidence type="ECO:0000313" key="6">
    <source>
        <dbReference type="EMBL" id="KKN22004.1"/>
    </source>
</evidence>
<gene>
    <name evidence="6" type="ORF">LCGC14_0919560</name>
</gene>
<dbReference type="InterPro" id="IPR036787">
    <property type="entry name" value="T_IF-3_N_sf"/>
</dbReference>
<dbReference type="InterPro" id="IPR019814">
    <property type="entry name" value="Translation_initiation_fac_3_N"/>
</dbReference>
<dbReference type="InterPro" id="IPR001288">
    <property type="entry name" value="Translation_initiation_fac_3"/>
</dbReference>
<evidence type="ECO:0000256" key="3">
    <source>
        <dbReference type="ARBA" id="ARBA00022917"/>
    </source>
</evidence>
<dbReference type="Pfam" id="PF05198">
    <property type="entry name" value="IF3_N"/>
    <property type="match status" value="1"/>
</dbReference>
<evidence type="ECO:0000259" key="4">
    <source>
        <dbReference type="Pfam" id="PF00707"/>
    </source>
</evidence>
<accession>A0A0F9NW02</accession>
<reference evidence="6" key="1">
    <citation type="journal article" date="2015" name="Nature">
        <title>Complex archaea that bridge the gap between prokaryotes and eukaryotes.</title>
        <authorList>
            <person name="Spang A."/>
            <person name="Saw J.H."/>
            <person name="Jorgensen S.L."/>
            <person name="Zaremba-Niedzwiedzka K."/>
            <person name="Martijn J."/>
            <person name="Lind A.E."/>
            <person name="van Eijk R."/>
            <person name="Schleper C."/>
            <person name="Guy L."/>
            <person name="Ettema T.J."/>
        </authorList>
    </citation>
    <scope>NUCLEOTIDE SEQUENCE</scope>
</reference>
<evidence type="ECO:0000259" key="5">
    <source>
        <dbReference type="Pfam" id="PF05198"/>
    </source>
</evidence>
<dbReference type="FunFam" id="3.10.20.80:FF:000001">
    <property type="entry name" value="Translation initiation factor IF-3"/>
    <property type="match status" value="1"/>
</dbReference>
<protein>
    <recommendedName>
        <fullName evidence="7">Translation initiation factor IF-3</fullName>
    </recommendedName>
</protein>
<dbReference type="GO" id="GO:0003743">
    <property type="term" value="F:translation initiation factor activity"/>
    <property type="evidence" value="ECO:0007669"/>
    <property type="project" value="UniProtKB-KW"/>
</dbReference>
<dbReference type="PROSITE" id="PS00938">
    <property type="entry name" value="IF3"/>
    <property type="match status" value="1"/>
</dbReference>
<dbReference type="PANTHER" id="PTHR10938:SF0">
    <property type="entry name" value="TRANSLATION INITIATION FACTOR IF-3, MITOCHONDRIAL"/>
    <property type="match status" value="1"/>
</dbReference>
<dbReference type="GO" id="GO:0032790">
    <property type="term" value="P:ribosome disassembly"/>
    <property type="evidence" value="ECO:0007669"/>
    <property type="project" value="TreeGrafter"/>
</dbReference>
<dbReference type="NCBIfam" id="TIGR00168">
    <property type="entry name" value="infC"/>
    <property type="match status" value="1"/>
</dbReference>
<keyword evidence="2" id="KW-0396">Initiation factor</keyword>
<name>A0A0F9NW02_9ZZZZ</name>
<proteinExistence type="inferred from homology"/>
<dbReference type="HAMAP" id="MF_00080">
    <property type="entry name" value="IF_3"/>
    <property type="match status" value="1"/>
</dbReference>
<dbReference type="EMBL" id="LAZR01003100">
    <property type="protein sequence ID" value="KKN22004.1"/>
    <property type="molecule type" value="Genomic_DNA"/>
</dbReference>
<dbReference type="SUPFAM" id="SSF55200">
    <property type="entry name" value="Translation initiation factor IF3, C-terminal domain"/>
    <property type="match status" value="1"/>
</dbReference>
<dbReference type="GO" id="GO:0016020">
    <property type="term" value="C:membrane"/>
    <property type="evidence" value="ECO:0007669"/>
    <property type="project" value="TreeGrafter"/>
</dbReference>
<feature type="domain" description="Translation initiation factor 3 N-terminal" evidence="5">
    <location>
        <begin position="26"/>
        <end position="95"/>
    </location>
</feature>
<dbReference type="InterPro" id="IPR019813">
    <property type="entry name" value="Translation_initiation_fac3_CS"/>
</dbReference>
<dbReference type="AlphaFoldDB" id="A0A0F9NW02"/>
<keyword evidence="3" id="KW-0648">Protein biosynthesis</keyword>
<dbReference type="Gene3D" id="3.10.20.80">
    <property type="entry name" value="Translation initiation factor 3 (IF-3), N-terminal domain"/>
    <property type="match status" value="1"/>
</dbReference>